<sequence length="111" mass="11391">MAFLAGSARANTLPGLPAGCLGVQGALAAGQTGRVARDTLAEWRAHGQALLRDRFRQAVQVGDLPVGADPEKIARYVMTIANGVAVQAAGGATCEDLQQVADAALQNWPPA</sequence>
<dbReference type="InterPro" id="IPR011075">
    <property type="entry name" value="TetR_C"/>
</dbReference>
<evidence type="ECO:0000256" key="2">
    <source>
        <dbReference type="ARBA" id="ARBA00023163"/>
    </source>
</evidence>
<accession>A0A917PEN4</accession>
<reference evidence="4" key="2">
    <citation type="submission" date="2020-09" db="EMBL/GenBank/DDBJ databases">
        <authorList>
            <person name="Sun Q."/>
            <person name="Ohkuma M."/>
        </authorList>
    </citation>
    <scope>NUCLEOTIDE SEQUENCE</scope>
    <source>
        <strain evidence="4">JCM 3086</strain>
    </source>
</reference>
<organism evidence="4 5">
    <name type="scientific">Streptomyces brasiliensis</name>
    <dbReference type="NCBI Taxonomy" id="1954"/>
    <lineage>
        <taxon>Bacteria</taxon>
        <taxon>Bacillati</taxon>
        <taxon>Actinomycetota</taxon>
        <taxon>Actinomycetes</taxon>
        <taxon>Kitasatosporales</taxon>
        <taxon>Streptomycetaceae</taxon>
        <taxon>Streptomyces</taxon>
    </lineage>
</organism>
<name>A0A917PEN4_9ACTN</name>
<keyword evidence="2" id="KW-0804">Transcription</keyword>
<dbReference type="Gene3D" id="1.10.357.10">
    <property type="entry name" value="Tetracycline Repressor, domain 2"/>
    <property type="match status" value="1"/>
</dbReference>
<evidence type="ECO:0000259" key="3">
    <source>
        <dbReference type="Pfam" id="PF16925"/>
    </source>
</evidence>
<keyword evidence="5" id="KW-1185">Reference proteome</keyword>
<dbReference type="EMBL" id="BMQA01000173">
    <property type="protein sequence ID" value="GGJ73204.1"/>
    <property type="molecule type" value="Genomic_DNA"/>
</dbReference>
<proteinExistence type="predicted"/>
<dbReference type="AlphaFoldDB" id="A0A917PEN4"/>
<dbReference type="Pfam" id="PF16925">
    <property type="entry name" value="TetR_C_13"/>
    <property type="match status" value="1"/>
</dbReference>
<protein>
    <recommendedName>
        <fullName evidence="3">Tetracyclin repressor-like C-terminal domain-containing protein</fullName>
    </recommendedName>
</protein>
<dbReference type="PANTHER" id="PTHR47506:SF1">
    <property type="entry name" value="HTH-TYPE TRANSCRIPTIONAL REGULATOR YJDC"/>
    <property type="match status" value="1"/>
</dbReference>
<evidence type="ECO:0000313" key="4">
    <source>
        <dbReference type="EMBL" id="GGJ73204.1"/>
    </source>
</evidence>
<reference evidence="4" key="1">
    <citation type="journal article" date="2014" name="Int. J. Syst. Evol. Microbiol.">
        <title>Complete genome sequence of Corynebacterium casei LMG S-19264T (=DSM 44701T), isolated from a smear-ripened cheese.</title>
        <authorList>
            <consortium name="US DOE Joint Genome Institute (JGI-PGF)"/>
            <person name="Walter F."/>
            <person name="Albersmeier A."/>
            <person name="Kalinowski J."/>
            <person name="Ruckert C."/>
        </authorList>
    </citation>
    <scope>NUCLEOTIDE SEQUENCE</scope>
    <source>
        <strain evidence="4">JCM 3086</strain>
    </source>
</reference>
<dbReference type="InterPro" id="IPR036271">
    <property type="entry name" value="Tet_transcr_reg_TetR-rel_C_sf"/>
</dbReference>
<evidence type="ECO:0000313" key="5">
    <source>
        <dbReference type="Proteomes" id="UP000657574"/>
    </source>
</evidence>
<dbReference type="PANTHER" id="PTHR47506">
    <property type="entry name" value="TRANSCRIPTIONAL REGULATORY PROTEIN"/>
    <property type="match status" value="1"/>
</dbReference>
<dbReference type="SUPFAM" id="SSF48498">
    <property type="entry name" value="Tetracyclin repressor-like, C-terminal domain"/>
    <property type="match status" value="1"/>
</dbReference>
<feature type="domain" description="Tetracyclin repressor-like C-terminal" evidence="3">
    <location>
        <begin position="8"/>
        <end position="88"/>
    </location>
</feature>
<gene>
    <name evidence="4" type="ORF">GCM10010121_099730</name>
</gene>
<dbReference type="Proteomes" id="UP000657574">
    <property type="component" value="Unassembled WGS sequence"/>
</dbReference>
<keyword evidence="1" id="KW-0805">Transcription regulation</keyword>
<evidence type="ECO:0000256" key="1">
    <source>
        <dbReference type="ARBA" id="ARBA00023015"/>
    </source>
</evidence>
<comment type="caution">
    <text evidence="4">The sequence shown here is derived from an EMBL/GenBank/DDBJ whole genome shotgun (WGS) entry which is preliminary data.</text>
</comment>